<accession>A0AAV3QU36</accession>
<comment type="caution">
    <text evidence="1">The sequence shown here is derived from an EMBL/GenBank/DDBJ whole genome shotgun (WGS) entry which is preliminary data.</text>
</comment>
<dbReference type="Proteomes" id="UP001454036">
    <property type="component" value="Unassembled WGS sequence"/>
</dbReference>
<gene>
    <name evidence="1" type="ORF">LIER_21828</name>
</gene>
<keyword evidence="2" id="KW-1185">Reference proteome</keyword>
<dbReference type="AlphaFoldDB" id="A0AAV3QU36"/>
<evidence type="ECO:0000313" key="2">
    <source>
        <dbReference type="Proteomes" id="UP001454036"/>
    </source>
</evidence>
<proteinExistence type="predicted"/>
<evidence type="ECO:0000313" key="1">
    <source>
        <dbReference type="EMBL" id="GAA0166741.1"/>
    </source>
</evidence>
<name>A0AAV3QU36_LITER</name>
<dbReference type="PANTHER" id="PTHR33116:SF78">
    <property type="entry name" value="OS12G0587133 PROTEIN"/>
    <property type="match status" value="1"/>
</dbReference>
<protein>
    <submittedName>
        <fullName evidence="1">Uncharacterized protein</fullName>
    </submittedName>
</protein>
<dbReference type="EMBL" id="BAABME010005840">
    <property type="protein sequence ID" value="GAA0166741.1"/>
    <property type="molecule type" value="Genomic_DNA"/>
</dbReference>
<sequence>MKGAVVEPSFVFHLKCKKLGITNMFGEMSGLKPNLEKSILYMDGLEEDKAHYLGQLMGISLGKLPIKYMRISLITKQLTYADCRPLIDGIQGKTSFWSDCWHDKGVLAMVVLEETKRNFRIGNKESVVDVVAVGKWPRGRKFTRELEKIVQGIPGLCKGKKDKVLWKGESSTLKETNIYQTLTLVELP</sequence>
<organism evidence="1 2">
    <name type="scientific">Lithospermum erythrorhizon</name>
    <name type="common">Purple gromwell</name>
    <name type="synonym">Lithospermum officinale var. erythrorhizon</name>
    <dbReference type="NCBI Taxonomy" id="34254"/>
    <lineage>
        <taxon>Eukaryota</taxon>
        <taxon>Viridiplantae</taxon>
        <taxon>Streptophyta</taxon>
        <taxon>Embryophyta</taxon>
        <taxon>Tracheophyta</taxon>
        <taxon>Spermatophyta</taxon>
        <taxon>Magnoliopsida</taxon>
        <taxon>eudicotyledons</taxon>
        <taxon>Gunneridae</taxon>
        <taxon>Pentapetalae</taxon>
        <taxon>asterids</taxon>
        <taxon>lamiids</taxon>
        <taxon>Boraginales</taxon>
        <taxon>Boraginaceae</taxon>
        <taxon>Boraginoideae</taxon>
        <taxon>Lithospermeae</taxon>
        <taxon>Lithospermum</taxon>
    </lineage>
</organism>
<reference evidence="1 2" key="1">
    <citation type="submission" date="2024-01" db="EMBL/GenBank/DDBJ databases">
        <title>The complete chloroplast genome sequence of Lithospermum erythrorhizon: insights into the phylogenetic relationship among Boraginaceae species and the maternal lineages of purple gromwells.</title>
        <authorList>
            <person name="Okada T."/>
            <person name="Watanabe K."/>
        </authorList>
    </citation>
    <scope>NUCLEOTIDE SEQUENCE [LARGE SCALE GENOMIC DNA]</scope>
</reference>
<dbReference type="PANTHER" id="PTHR33116">
    <property type="entry name" value="REVERSE TRANSCRIPTASE ZINC-BINDING DOMAIN-CONTAINING PROTEIN-RELATED-RELATED"/>
    <property type="match status" value="1"/>
</dbReference>